<dbReference type="Proteomes" id="UP000093694">
    <property type="component" value="Unassembled WGS sequence"/>
</dbReference>
<dbReference type="InterPro" id="IPR004860">
    <property type="entry name" value="LAGLIDADG_dom"/>
</dbReference>
<evidence type="ECO:0000313" key="4">
    <source>
        <dbReference type="EMBL" id="OBR95071.1"/>
    </source>
</evidence>
<keyword evidence="6" id="KW-1185">Reference proteome</keyword>
<dbReference type="Proteomes" id="UP000077384">
    <property type="component" value="Unassembled WGS sequence"/>
</dbReference>
<dbReference type="Gene3D" id="3.10.28.10">
    <property type="entry name" value="Homing endonucleases"/>
    <property type="match status" value="1"/>
</dbReference>
<gene>
    <name evidence="4" type="ORF">CLCOS_17760</name>
    <name evidence="2" type="ORF">WX73_02838</name>
    <name evidence="3" type="ORF">WX73_02856</name>
</gene>
<name>A0A162KSM6_9CLOT</name>
<sequence>MRNELHKEIINDYLNGESSIKISKALGISSKVIRQILKSNQISLRDIHERSQKYIHDENIFTSITNDAQAYWVGIFYSDGYVTKNYQVGLCVSTEDIEHLHKLNKFFKSNYHIYIYKPGKTSYSNNNYCRLLIKSKKIVDDLCRFGITTNEKNPTSIINDLSVPLKKGIIRGMFDGDGSIYYTIKKRKKKDYKEFAISYTGNLELVNFFKKFIEENNFATTRKIFKDTRAKDTYYIRIQGNRQLKNFLDFLYKDVNESCYLTRKYNIYRELCDFINNTTSFKTHF</sequence>
<dbReference type="GO" id="GO:0004519">
    <property type="term" value="F:endonuclease activity"/>
    <property type="evidence" value="ECO:0007669"/>
    <property type="project" value="InterPro"/>
</dbReference>
<dbReference type="RefSeq" id="WP_063602450.1">
    <property type="nucleotide sequence ID" value="NZ_LITQ01000044.1"/>
</dbReference>
<reference evidence="3 5" key="1">
    <citation type="journal article" date="2015" name="Biotechnol. Bioeng.">
        <title>Genome sequence and phenotypic characterization of Caulobacter segnis.</title>
        <authorList>
            <person name="Patel S."/>
            <person name="Fletcher B."/>
            <person name="Scott D.C."/>
            <person name="Ely B."/>
        </authorList>
    </citation>
    <scope>NUCLEOTIDE SEQUENCE [LARGE SCALE GENOMIC DNA]</scope>
    <source>
        <strain evidence="3 5">PS02</strain>
    </source>
</reference>
<dbReference type="SUPFAM" id="SSF55608">
    <property type="entry name" value="Homing endonucleases"/>
    <property type="match status" value="2"/>
</dbReference>
<dbReference type="EMBL" id="LITQ01000044">
    <property type="protein sequence ID" value="OAA86362.1"/>
    <property type="molecule type" value="Genomic_DNA"/>
</dbReference>
<protein>
    <recommendedName>
        <fullName evidence="1">Homing endonuclease LAGLIDADG domain-containing protein</fullName>
    </recommendedName>
</protein>
<evidence type="ECO:0000313" key="6">
    <source>
        <dbReference type="Proteomes" id="UP000093694"/>
    </source>
</evidence>
<dbReference type="Pfam" id="PF14528">
    <property type="entry name" value="LAGLIDADG_3"/>
    <property type="match status" value="1"/>
</dbReference>
<reference evidence="4 6" key="2">
    <citation type="journal article" date="2016" name="Front. Microbiol.">
        <title>Industrial Acetogenic Biocatalysts: A Comparative Metabolic and Genomic Analysis.</title>
        <authorList>
            <person name="Bengelsdorf F."/>
            <person name="Poehlein A."/>
            <person name="Sonja S."/>
            <person name="Erz C."/>
            <person name="Hummel T."/>
            <person name="Hoffmeister S."/>
            <person name="Daniel R."/>
            <person name="Durre P."/>
        </authorList>
    </citation>
    <scope>NUCLEOTIDE SEQUENCE [LARGE SCALE GENOMIC DNA]</scope>
    <source>
        <strain evidence="4 6">PTA-10522</strain>
    </source>
</reference>
<dbReference type="AlphaFoldDB" id="A0A162KSM6"/>
<accession>A0A162KSM6</accession>
<evidence type="ECO:0000313" key="2">
    <source>
        <dbReference type="EMBL" id="OAA86344.1"/>
    </source>
</evidence>
<feature type="domain" description="Homing endonuclease LAGLIDADG" evidence="1">
    <location>
        <begin position="167"/>
        <end position="249"/>
    </location>
</feature>
<dbReference type="PATRIC" id="fig|1705578.3.peg.3121"/>
<organism evidence="3 5">
    <name type="scientific">Clostridium coskatii</name>
    <dbReference type="NCBI Taxonomy" id="1705578"/>
    <lineage>
        <taxon>Bacteria</taxon>
        <taxon>Bacillati</taxon>
        <taxon>Bacillota</taxon>
        <taxon>Clostridia</taxon>
        <taxon>Eubacteriales</taxon>
        <taxon>Clostridiaceae</taxon>
        <taxon>Clostridium</taxon>
    </lineage>
</organism>
<proteinExistence type="predicted"/>
<evidence type="ECO:0000259" key="1">
    <source>
        <dbReference type="Pfam" id="PF14528"/>
    </source>
</evidence>
<dbReference type="EMBL" id="LROR01000039">
    <property type="protein sequence ID" value="OBR95071.1"/>
    <property type="molecule type" value="Genomic_DNA"/>
</dbReference>
<evidence type="ECO:0000313" key="3">
    <source>
        <dbReference type="EMBL" id="OAA86362.1"/>
    </source>
</evidence>
<comment type="caution">
    <text evidence="3">The sequence shown here is derived from an EMBL/GenBank/DDBJ whole genome shotgun (WGS) entry which is preliminary data.</text>
</comment>
<dbReference type="EMBL" id="LITQ01000044">
    <property type="protein sequence ID" value="OAA86344.1"/>
    <property type="molecule type" value="Genomic_DNA"/>
</dbReference>
<dbReference type="InterPro" id="IPR027434">
    <property type="entry name" value="Homing_endonucl"/>
</dbReference>
<evidence type="ECO:0000313" key="5">
    <source>
        <dbReference type="Proteomes" id="UP000077384"/>
    </source>
</evidence>